<accession>A0A438KIT5</accession>
<comment type="caution">
    <text evidence="1">The sequence shown here is derived from an EMBL/GenBank/DDBJ whole genome shotgun (WGS) entry which is preliminary data.</text>
</comment>
<dbReference type="Proteomes" id="UP000288805">
    <property type="component" value="Unassembled WGS sequence"/>
</dbReference>
<organism evidence="1 2">
    <name type="scientific">Vitis vinifera</name>
    <name type="common">Grape</name>
    <dbReference type="NCBI Taxonomy" id="29760"/>
    <lineage>
        <taxon>Eukaryota</taxon>
        <taxon>Viridiplantae</taxon>
        <taxon>Streptophyta</taxon>
        <taxon>Embryophyta</taxon>
        <taxon>Tracheophyta</taxon>
        <taxon>Spermatophyta</taxon>
        <taxon>Magnoliopsida</taxon>
        <taxon>eudicotyledons</taxon>
        <taxon>Gunneridae</taxon>
        <taxon>Pentapetalae</taxon>
        <taxon>rosids</taxon>
        <taxon>Vitales</taxon>
        <taxon>Vitaceae</taxon>
        <taxon>Viteae</taxon>
        <taxon>Vitis</taxon>
    </lineage>
</organism>
<reference evidence="1 2" key="1">
    <citation type="journal article" date="2018" name="PLoS Genet.">
        <title>Population sequencing reveals clonal diversity and ancestral inbreeding in the grapevine cultivar Chardonnay.</title>
        <authorList>
            <person name="Roach M.J."/>
            <person name="Johnson D.L."/>
            <person name="Bohlmann J."/>
            <person name="van Vuuren H.J."/>
            <person name="Jones S.J."/>
            <person name="Pretorius I.S."/>
            <person name="Schmidt S.A."/>
            <person name="Borneman A.R."/>
        </authorList>
    </citation>
    <scope>NUCLEOTIDE SEQUENCE [LARGE SCALE GENOMIC DNA]</scope>
    <source>
        <strain evidence="2">cv. Chardonnay</strain>
        <tissue evidence="1">Leaf</tissue>
    </source>
</reference>
<gene>
    <name evidence="1" type="ORF">CK203_001712</name>
</gene>
<protein>
    <recommendedName>
        <fullName evidence="3">Reverse transcriptase RNase H-like domain-containing protein</fullName>
    </recommendedName>
</protein>
<dbReference type="InterPro" id="IPR043128">
    <property type="entry name" value="Rev_trsase/Diguanyl_cyclase"/>
</dbReference>
<evidence type="ECO:0008006" key="3">
    <source>
        <dbReference type="Google" id="ProtNLM"/>
    </source>
</evidence>
<proteinExistence type="predicted"/>
<dbReference type="Gene3D" id="3.30.70.270">
    <property type="match status" value="1"/>
</dbReference>
<name>A0A438KIT5_VITVI</name>
<sequence length="205" mass="23753">MCVGFQALNQDTIKDKFPIPTIDELLVELHGAVHMYEGRLIAFHFKVKTNHYSLKYLLEQHITTPVQHKWLSRLIGFDFEISYRAGQEKRKNSALKESILQEACDIQSGDHLEWWYNTSFHSTKITLFEGVHGKSPPPYIPHVKGEALVPTVENTLLARGSMICLLKENLYQAQYQMQQIANREFKEGDMAYLHLQPIPGHKAYW</sequence>
<dbReference type="AlphaFoldDB" id="A0A438KIT5"/>
<evidence type="ECO:0000313" key="1">
    <source>
        <dbReference type="EMBL" id="RVX21080.1"/>
    </source>
</evidence>
<dbReference type="EMBL" id="QGNW01000005">
    <property type="protein sequence ID" value="RVX21080.1"/>
    <property type="molecule type" value="Genomic_DNA"/>
</dbReference>
<evidence type="ECO:0000313" key="2">
    <source>
        <dbReference type="Proteomes" id="UP000288805"/>
    </source>
</evidence>